<organism evidence="5 6">
    <name type="scientific">Pararobbsia alpina</name>
    <dbReference type="NCBI Taxonomy" id="621374"/>
    <lineage>
        <taxon>Bacteria</taxon>
        <taxon>Pseudomonadati</taxon>
        <taxon>Pseudomonadota</taxon>
        <taxon>Betaproteobacteria</taxon>
        <taxon>Burkholderiales</taxon>
        <taxon>Burkholderiaceae</taxon>
        <taxon>Pararobbsia</taxon>
    </lineage>
</organism>
<evidence type="ECO:0000256" key="4">
    <source>
        <dbReference type="SAM" id="SignalP"/>
    </source>
</evidence>
<dbReference type="PRINTS" id="PR01415">
    <property type="entry name" value="ANKYRIN"/>
</dbReference>
<keyword evidence="4" id="KW-0732">Signal</keyword>
<keyword evidence="2 3" id="KW-0040">ANK repeat</keyword>
<protein>
    <submittedName>
        <fullName evidence="5">Uncharacterized protein</fullName>
    </submittedName>
</protein>
<dbReference type="PROSITE" id="PS50297">
    <property type="entry name" value="ANK_REP_REGION"/>
    <property type="match status" value="2"/>
</dbReference>
<feature type="repeat" description="ANK" evidence="3">
    <location>
        <begin position="128"/>
        <end position="160"/>
    </location>
</feature>
<evidence type="ECO:0000256" key="3">
    <source>
        <dbReference type="PROSITE-ProRule" id="PRU00023"/>
    </source>
</evidence>
<dbReference type="RefSeq" id="WP_175107288.1">
    <property type="nucleotide sequence ID" value="NZ_CADIKM010000033.1"/>
</dbReference>
<dbReference type="AlphaFoldDB" id="A0A6S7BH55"/>
<dbReference type="GO" id="GO:0005737">
    <property type="term" value="C:cytoplasm"/>
    <property type="evidence" value="ECO:0007669"/>
    <property type="project" value="TreeGrafter"/>
</dbReference>
<accession>A0A6S7BH55</accession>
<evidence type="ECO:0000256" key="2">
    <source>
        <dbReference type="ARBA" id="ARBA00023043"/>
    </source>
</evidence>
<dbReference type="SUPFAM" id="SSF48403">
    <property type="entry name" value="Ankyrin repeat"/>
    <property type="match status" value="1"/>
</dbReference>
<feature type="repeat" description="ANK" evidence="3">
    <location>
        <begin position="161"/>
        <end position="193"/>
    </location>
</feature>
<dbReference type="Pfam" id="PF12796">
    <property type="entry name" value="Ank_2"/>
    <property type="match status" value="2"/>
</dbReference>
<proteinExistence type="predicted"/>
<dbReference type="Proteomes" id="UP000494115">
    <property type="component" value="Unassembled WGS sequence"/>
</dbReference>
<reference evidence="5 6" key="1">
    <citation type="submission" date="2020-04" db="EMBL/GenBank/DDBJ databases">
        <authorList>
            <person name="De Canck E."/>
        </authorList>
    </citation>
    <scope>NUCLEOTIDE SEQUENCE [LARGE SCALE GENOMIC DNA]</scope>
    <source>
        <strain evidence="5 6">LMG 28138</strain>
    </source>
</reference>
<evidence type="ECO:0000313" key="5">
    <source>
        <dbReference type="EMBL" id="CAB3799439.1"/>
    </source>
</evidence>
<dbReference type="Gene3D" id="1.25.40.20">
    <property type="entry name" value="Ankyrin repeat-containing domain"/>
    <property type="match status" value="1"/>
</dbReference>
<dbReference type="PANTHER" id="PTHR24198">
    <property type="entry name" value="ANKYRIN REPEAT AND PROTEIN KINASE DOMAIN-CONTAINING PROTEIN"/>
    <property type="match status" value="1"/>
</dbReference>
<dbReference type="PROSITE" id="PS50088">
    <property type="entry name" value="ANK_REPEAT"/>
    <property type="match status" value="2"/>
</dbReference>
<evidence type="ECO:0000313" key="6">
    <source>
        <dbReference type="Proteomes" id="UP000494115"/>
    </source>
</evidence>
<keyword evidence="6" id="KW-1185">Reference proteome</keyword>
<dbReference type="InterPro" id="IPR036770">
    <property type="entry name" value="Ankyrin_rpt-contain_sf"/>
</dbReference>
<dbReference type="InterPro" id="IPR002110">
    <property type="entry name" value="Ankyrin_rpt"/>
</dbReference>
<feature type="signal peptide" evidence="4">
    <location>
        <begin position="1"/>
        <end position="22"/>
    </location>
</feature>
<evidence type="ECO:0000256" key="1">
    <source>
        <dbReference type="ARBA" id="ARBA00022737"/>
    </source>
</evidence>
<dbReference type="EMBL" id="CADIKM010000033">
    <property type="protein sequence ID" value="CAB3799439.1"/>
    <property type="molecule type" value="Genomic_DNA"/>
</dbReference>
<gene>
    <name evidence="5" type="ORF">LMG28138_04649</name>
</gene>
<keyword evidence="1" id="KW-0677">Repeat</keyword>
<name>A0A6S7BH55_9BURK</name>
<dbReference type="PANTHER" id="PTHR24198:SF165">
    <property type="entry name" value="ANKYRIN REPEAT-CONTAINING PROTEIN-RELATED"/>
    <property type="match status" value="1"/>
</dbReference>
<feature type="chain" id="PRO_5028898055" evidence="4">
    <location>
        <begin position="23"/>
        <end position="242"/>
    </location>
</feature>
<sequence length="242" mass="24993">MKLARSLSIACLLGCMASVTFAQTAPAPAAPQMSGEMLRATQLDYGAKVKELVKRGESPNSVEQGMPLIVYAAKYKADSVVAALLENPDTDIDAVDSAGENAMMLAAINQDRPMVQALLDKDAEVNKKGWTPLHYAASAGDDGIVKLLLDHSAYIDAGSPNGSTPLMMAAAAGHDTTIKLLLDEGADMTIKNQLGLNVIDIAKRYNHSDIADGLSKRLANLGSGKPGAGASAVTGAGASAAQ</sequence>
<dbReference type="SMART" id="SM00248">
    <property type="entry name" value="ANK"/>
    <property type="match status" value="5"/>
</dbReference>